<dbReference type="HOGENOM" id="CLU_045683_0_0_4"/>
<evidence type="ECO:0000313" key="3">
    <source>
        <dbReference type="EMBL" id="CCJ52015.1"/>
    </source>
</evidence>
<dbReference type="CDD" id="cd13578">
    <property type="entry name" value="PBP2_Bug27"/>
    <property type="match status" value="1"/>
</dbReference>
<dbReference type="PANTHER" id="PTHR42928">
    <property type="entry name" value="TRICARBOXYLATE-BINDING PROTEIN"/>
    <property type="match status" value="1"/>
</dbReference>
<dbReference type="AlphaFoldDB" id="A0A0C6NZG2"/>
<dbReference type="KEGG" id="bbh:BN112_0097"/>
<evidence type="ECO:0000313" key="4">
    <source>
        <dbReference type="Proteomes" id="UP000007564"/>
    </source>
</evidence>
<dbReference type="PIRSF" id="PIRSF017082">
    <property type="entry name" value="YflP"/>
    <property type="match status" value="1"/>
</dbReference>
<name>A0A0C6NZG2_BORBO</name>
<dbReference type="OrthoDB" id="8689123at2"/>
<protein>
    <submittedName>
        <fullName evidence="3">Putative exported protein</fullName>
    </submittedName>
</protein>
<evidence type="ECO:0000256" key="1">
    <source>
        <dbReference type="ARBA" id="ARBA00006987"/>
    </source>
</evidence>
<feature type="signal peptide" evidence="2">
    <location>
        <begin position="1"/>
        <end position="21"/>
    </location>
</feature>
<proteinExistence type="inferred from homology"/>
<dbReference type="PANTHER" id="PTHR42928:SF5">
    <property type="entry name" value="BLR1237 PROTEIN"/>
    <property type="match status" value="1"/>
</dbReference>
<dbReference type="Pfam" id="PF03401">
    <property type="entry name" value="TctC"/>
    <property type="match status" value="1"/>
</dbReference>
<gene>
    <name evidence="3" type="ORF">BN112_0097</name>
</gene>
<organism evidence="3 4">
    <name type="scientific">Bordetella bronchiseptica 253</name>
    <dbReference type="NCBI Taxonomy" id="568707"/>
    <lineage>
        <taxon>Bacteria</taxon>
        <taxon>Pseudomonadati</taxon>
        <taxon>Pseudomonadota</taxon>
        <taxon>Betaproteobacteria</taxon>
        <taxon>Burkholderiales</taxon>
        <taxon>Alcaligenaceae</taxon>
        <taxon>Bordetella</taxon>
    </lineage>
</organism>
<dbReference type="InterPro" id="IPR042100">
    <property type="entry name" value="Bug_dom1"/>
</dbReference>
<evidence type="ECO:0000256" key="2">
    <source>
        <dbReference type="SAM" id="SignalP"/>
    </source>
</evidence>
<keyword evidence="2" id="KW-0732">Signal</keyword>
<dbReference type="Gene3D" id="3.40.190.150">
    <property type="entry name" value="Bordetella uptake gene, domain 1"/>
    <property type="match status" value="1"/>
</dbReference>
<accession>A0A0C6NZG2</accession>
<dbReference type="RefSeq" id="WP_003812475.1">
    <property type="nucleotide sequence ID" value="NC_019382.1"/>
</dbReference>
<comment type="similarity">
    <text evidence="1">Belongs to the UPF0065 (bug) family.</text>
</comment>
<dbReference type="Gene3D" id="3.40.190.10">
    <property type="entry name" value="Periplasmic binding protein-like II"/>
    <property type="match status" value="1"/>
</dbReference>
<dbReference type="EMBL" id="HE965806">
    <property type="protein sequence ID" value="CCJ52015.1"/>
    <property type="molecule type" value="Genomic_DNA"/>
</dbReference>
<dbReference type="Proteomes" id="UP000007564">
    <property type="component" value="Chromosome"/>
</dbReference>
<feature type="chain" id="PRO_5002197443" evidence="2">
    <location>
        <begin position="22"/>
        <end position="320"/>
    </location>
</feature>
<dbReference type="InterPro" id="IPR005064">
    <property type="entry name" value="BUG"/>
</dbReference>
<sequence length="320" mass="33861">MKTKIKIVTLALCAFSSAVFASSFPSKPINLIVPYPPGGAVDPIARLYAEKISQSWGVPVIVLNRPGAGTTIGLNQAARAEPDGYTVVLGTASITSNAPLYRSLPYDTLKDFTYLSMAGMIPLAITANPRTAVNSMDELVGQLKKKPGSLTYSSSGNGTIIHLGGELFKSLAGVDMVHVPYKGSGPSVMAGVAGEVDLTFDSVFLMDPQVKAGKLKYIAVASEKRLKSLPEVPAIGEKYPGYFVTSWVGFMGPAGISADITAAWAKEIARVAALPDVSEKLATLGVESVSSTPQQFSAFVESEIRKWEKVVQDAHIPPVQ</sequence>
<reference evidence="3 4" key="1">
    <citation type="journal article" date="2012" name="BMC Genomics">
        <title>Comparative genomics of the classical Bordetella subspecies: the evolution and exchange of virulence-associated diversity amongst closely related pathogens.</title>
        <authorList>
            <person name="Park J."/>
            <person name="Zhang Y."/>
            <person name="Buboltz A.M."/>
            <person name="Zhang X."/>
            <person name="Schuster S.C."/>
            <person name="Ahuja U."/>
            <person name="Liu M."/>
            <person name="Miller J.F."/>
            <person name="Sebaihia M."/>
            <person name="Bentley S.D."/>
            <person name="Parkhill J."/>
            <person name="Harvill E.T."/>
        </authorList>
    </citation>
    <scope>NUCLEOTIDE SEQUENCE [LARGE SCALE GENOMIC DNA]</scope>
    <source>
        <strain evidence="3 4">253</strain>
    </source>
</reference>